<name>A0A0S3PT52_9BRAD</name>
<sequence length="64" mass="7208">MTIVIEVFPRGSGWCVQQGNALIADNVPRVDAVQKANRYVFWLRDQGYDAGVKLLDEDPSDRTI</sequence>
<reference evidence="1 2" key="1">
    <citation type="submission" date="2015-08" db="EMBL/GenBank/DDBJ databases">
        <title>Investigation of the bacterial diversity of lava forest soil.</title>
        <authorList>
            <person name="Lee J.S."/>
        </authorList>
    </citation>
    <scope>NUCLEOTIDE SEQUENCE [LARGE SCALE GENOMIC DNA]</scope>
    <source>
        <strain evidence="1 2">GJW-30</strain>
    </source>
</reference>
<dbReference type="Proteomes" id="UP000236884">
    <property type="component" value="Chromosome"/>
</dbReference>
<dbReference type="AlphaFoldDB" id="A0A0S3PT52"/>
<accession>A0A0S3PT52</accession>
<evidence type="ECO:0000313" key="2">
    <source>
        <dbReference type="Proteomes" id="UP000236884"/>
    </source>
</evidence>
<dbReference type="EMBL" id="AP014946">
    <property type="protein sequence ID" value="BAT59099.1"/>
    <property type="molecule type" value="Genomic_DNA"/>
</dbReference>
<proteinExistence type="predicted"/>
<protein>
    <submittedName>
        <fullName evidence="1">Uncharacterized protein</fullName>
    </submittedName>
</protein>
<gene>
    <name evidence="1" type="ORF">GJW-30_1_01628</name>
</gene>
<organism evidence="1 2">
    <name type="scientific">Variibacter gotjawalensis</name>
    <dbReference type="NCBI Taxonomy" id="1333996"/>
    <lineage>
        <taxon>Bacteria</taxon>
        <taxon>Pseudomonadati</taxon>
        <taxon>Pseudomonadota</taxon>
        <taxon>Alphaproteobacteria</taxon>
        <taxon>Hyphomicrobiales</taxon>
        <taxon>Nitrobacteraceae</taxon>
        <taxon>Variibacter</taxon>
    </lineage>
</organism>
<dbReference type="KEGG" id="vgo:GJW-30_1_01628"/>
<keyword evidence="2" id="KW-1185">Reference proteome</keyword>
<evidence type="ECO:0000313" key="1">
    <source>
        <dbReference type="EMBL" id="BAT59099.1"/>
    </source>
</evidence>
<dbReference type="RefSeq" id="WP_096354017.1">
    <property type="nucleotide sequence ID" value="NZ_AP014946.1"/>
</dbReference>